<dbReference type="PANTHER" id="PTHR32057">
    <property type="entry name" value="PROTEIN ADENYLYLTRANSFERASE SELO, MITOCHONDRIAL"/>
    <property type="match status" value="1"/>
</dbReference>
<dbReference type="HAMAP" id="MF_00692">
    <property type="entry name" value="SelO"/>
    <property type="match status" value="1"/>
</dbReference>
<keyword evidence="7" id="KW-0067">ATP-binding</keyword>
<proteinExistence type="inferred from homology"/>
<dbReference type="GO" id="GO:0070733">
    <property type="term" value="F:AMPylase activity"/>
    <property type="evidence" value="ECO:0007669"/>
    <property type="project" value="TreeGrafter"/>
</dbReference>
<evidence type="ECO:0000256" key="8">
    <source>
        <dbReference type="ARBA" id="ARBA00022842"/>
    </source>
</evidence>
<dbReference type="NCBIfam" id="NF000658">
    <property type="entry name" value="PRK00029.1"/>
    <property type="match status" value="1"/>
</dbReference>
<protein>
    <submittedName>
        <fullName evidence="9">UPF0061 protein YdiU</fullName>
    </submittedName>
</protein>
<evidence type="ECO:0000256" key="7">
    <source>
        <dbReference type="ARBA" id="ARBA00022840"/>
    </source>
</evidence>
<dbReference type="AlphaFoldDB" id="A0A3B0XMM6"/>
<keyword evidence="3" id="KW-0808">Transferase</keyword>
<keyword evidence="4" id="KW-0548">Nucleotidyltransferase</keyword>
<sequence>MNKPLNQLNFENSFAKLPDIFFTRHKTSPLKNQHIVHFNQQLAEQINLEVEFENIDQFIKQITNEQSINGFDALAQCYAGHQFGHFVPRLGDGRALLMGEIITEKNEHWDIQLKGAGKTEYSRGGDGRAVLRSSIREYLCSEAMHGLGIPTTRSLCLIGSDEEVYREQIEKGAILVRMAKSHIRFGSFEYYYYSNKYEELKTLVDYVLEQYFPLLKKETNPYLALLNNVIQSTAALVASWQSVGFCHGVLNTDNMSIHGLTLDYGPFGFLDEFDKKMICNHSDHEGRYAYEKQPEIGLFNLSCFAQTLLPLLNEDAEQAAKIAIKALDKYQQIYAQEYAEHMRDKLGFISSKKIDQQICNEILDLMQKDKVDFTIFFRSLSQINQQSVADLFEDKENYNQWFIKYSNRLKEDEQTNKQRSVQQKKKNPKYILRNYLAEQAIQAANKGDYSEIERLYTVLKNPFEEQIENEHYANPIPVWAKDISVSCSS</sequence>
<accession>A0A3B0XMM6</accession>
<dbReference type="GO" id="GO:0005524">
    <property type="term" value="F:ATP binding"/>
    <property type="evidence" value="ECO:0007669"/>
    <property type="project" value="UniProtKB-KW"/>
</dbReference>
<name>A0A3B0XMM6_9ZZZZ</name>
<dbReference type="EMBL" id="UOFH01000335">
    <property type="protein sequence ID" value="VAW65980.1"/>
    <property type="molecule type" value="Genomic_DNA"/>
</dbReference>
<dbReference type="Pfam" id="PF02696">
    <property type="entry name" value="SelO"/>
    <property type="match status" value="1"/>
</dbReference>
<evidence type="ECO:0000256" key="3">
    <source>
        <dbReference type="ARBA" id="ARBA00022679"/>
    </source>
</evidence>
<evidence type="ECO:0000256" key="4">
    <source>
        <dbReference type="ARBA" id="ARBA00022695"/>
    </source>
</evidence>
<evidence type="ECO:0000256" key="5">
    <source>
        <dbReference type="ARBA" id="ARBA00022723"/>
    </source>
</evidence>
<dbReference type="GO" id="GO:0046872">
    <property type="term" value="F:metal ion binding"/>
    <property type="evidence" value="ECO:0007669"/>
    <property type="project" value="UniProtKB-KW"/>
</dbReference>
<evidence type="ECO:0000256" key="2">
    <source>
        <dbReference type="ARBA" id="ARBA00009747"/>
    </source>
</evidence>
<keyword evidence="6" id="KW-0547">Nucleotide-binding</keyword>
<gene>
    <name evidence="9" type="ORF">MNBD_GAMMA08-1680</name>
</gene>
<organism evidence="9">
    <name type="scientific">hydrothermal vent metagenome</name>
    <dbReference type="NCBI Taxonomy" id="652676"/>
    <lineage>
        <taxon>unclassified sequences</taxon>
        <taxon>metagenomes</taxon>
        <taxon>ecological metagenomes</taxon>
    </lineage>
</organism>
<comment type="cofactor">
    <cofactor evidence="1">
        <name>Mg(2+)</name>
        <dbReference type="ChEBI" id="CHEBI:18420"/>
    </cofactor>
</comment>
<keyword evidence="5" id="KW-0479">Metal-binding</keyword>
<reference evidence="9" key="1">
    <citation type="submission" date="2018-06" db="EMBL/GenBank/DDBJ databases">
        <authorList>
            <person name="Zhirakovskaya E."/>
        </authorList>
    </citation>
    <scope>NUCLEOTIDE SEQUENCE</scope>
</reference>
<evidence type="ECO:0000313" key="9">
    <source>
        <dbReference type="EMBL" id="VAW65980.1"/>
    </source>
</evidence>
<evidence type="ECO:0000256" key="1">
    <source>
        <dbReference type="ARBA" id="ARBA00001946"/>
    </source>
</evidence>
<dbReference type="InterPro" id="IPR003846">
    <property type="entry name" value="SelO"/>
</dbReference>
<dbReference type="PANTHER" id="PTHR32057:SF14">
    <property type="entry name" value="PROTEIN ADENYLYLTRANSFERASE SELO, MITOCHONDRIAL"/>
    <property type="match status" value="1"/>
</dbReference>
<comment type="similarity">
    <text evidence="2">Belongs to the SELO family.</text>
</comment>
<keyword evidence="8" id="KW-0460">Magnesium</keyword>
<evidence type="ECO:0000256" key="6">
    <source>
        <dbReference type="ARBA" id="ARBA00022741"/>
    </source>
</evidence>